<protein>
    <recommendedName>
        <fullName evidence="3">F-box domain-containing protein</fullName>
    </recommendedName>
</protein>
<dbReference type="Proteomes" id="UP000625711">
    <property type="component" value="Unassembled WGS sequence"/>
</dbReference>
<accession>A0A834HXD7</accession>
<gene>
    <name evidence="1" type="ORF">GWI33_018624</name>
</gene>
<evidence type="ECO:0000313" key="2">
    <source>
        <dbReference type="Proteomes" id="UP000625711"/>
    </source>
</evidence>
<reference evidence="1" key="1">
    <citation type="submission" date="2020-08" db="EMBL/GenBank/DDBJ databases">
        <title>Genome sequencing and assembly of the red palm weevil Rhynchophorus ferrugineus.</title>
        <authorList>
            <person name="Dias G.B."/>
            <person name="Bergman C.M."/>
            <person name="Manee M."/>
        </authorList>
    </citation>
    <scope>NUCLEOTIDE SEQUENCE</scope>
    <source>
        <strain evidence="1">AA-2017</strain>
        <tissue evidence="1">Whole larva</tissue>
    </source>
</reference>
<name>A0A834HXD7_RHYFE</name>
<dbReference type="PANTHER" id="PTHR19872">
    <property type="entry name" value="UBIQUITIN LIGASE SPECIFICITY FACTOR/HREP PROTEIN"/>
    <property type="match status" value="1"/>
</dbReference>
<dbReference type="PANTHER" id="PTHR19872:SF7">
    <property type="entry name" value="F-BOX AND WD REPEAT DOMAIN CONTAINING PROTEIN 10B-RELATED"/>
    <property type="match status" value="1"/>
</dbReference>
<evidence type="ECO:0008006" key="3">
    <source>
        <dbReference type="Google" id="ProtNLM"/>
    </source>
</evidence>
<organism evidence="1 2">
    <name type="scientific">Rhynchophorus ferrugineus</name>
    <name type="common">Red palm weevil</name>
    <name type="synonym">Curculio ferrugineus</name>
    <dbReference type="NCBI Taxonomy" id="354439"/>
    <lineage>
        <taxon>Eukaryota</taxon>
        <taxon>Metazoa</taxon>
        <taxon>Ecdysozoa</taxon>
        <taxon>Arthropoda</taxon>
        <taxon>Hexapoda</taxon>
        <taxon>Insecta</taxon>
        <taxon>Pterygota</taxon>
        <taxon>Neoptera</taxon>
        <taxon>Endopterygota</taxon>
        <taxon>Coleoptera</taxon>
        <taxon>Polyphaga</taxon>
        <taxon>Cucujiformia</taxon>
        <taxon>Curculionidae</taxon>
        <taxon>Dryophthorinae</taxon>
        <taxon>Rhynchophorus</taxon>
    </lineage>
</organism>
<proteinExistence type="predicted"/>
<evidence type="ECO:0000313" key="1">
    <source>
        <dbReference type="EMBL" id="KAF7268161.1"/>
    </source>
</evidence>
<dbReference type="EMBL" id="JAACXV010014339">
    <property type="protein sequence ID" value="KAF7268161.1"/>
    <property type="molecule type" value="Genomic_DNA"/>
</dbReference>
<keyword evidence="2" id="KW-1185">Reference proteome</keyword>
<comment type="caution">
    <text evidence="1">The sequence shown here is derived from an EMBL/GenBank/DDBJ whole genome shotgun (WGS) entry which is preliminary data.</text>
</comment>
<dbReference type="AlphaFoldDB" id="A0A834HXD7"/>
<dbReference type="InterPro" id="IPR051075">
    <property type="entry name" value="SCF_subunit_WD-repeat"/>
</dbReference>
<sequence>MDINLDSHVDFTEEQEFLESVAKKKVELEKERANREQEFAMRFEVIKGYFSRLSWRHKRGFFLSVISQCSSMTMLVRILSYVTISYEKLAAYADVKPHCTLELDQILMDHDRTLENNCLRDSGKQDLEWIASLTKEKQQEMLLQLLIVGGRGLTRKLYIPLLSLYNRRVQEQQLLRTGELNTEANLEELLQSNEFDDIDKYPQDHAMSLEVTKLRKKWDEGIQKYREEIFAATKTALDAKGRKQDKKETARKNKGKNADKDDISDWISILPIWITKKIFAHFDNKTLQSFKKINVYWSYVCDGVIKDRQARKSIDETVEKLMKNVDLDILKQCEAEEPSIPMPRVINLGERKLKKLWTRGATIDKIRPKIRQSEQAQFSGIASGIPAEDSSSKALNIVKTFPRMIKEDLLMYKEYPCLMKDVNILINVEADIKQQRETLSYSLSRSLKDTFSMSQITLSDW</sequence>
<dbReference type="OrthoDB" id="6751058at2759"/>